<evidence type="ECO:0000313" key="4">
    <source>
        <dbReference type="Proteomes" id="UP000471298"/>
    </source>
</evidence>
<dbReference type="RefSeq" id="WP_152810805.1">
    <property type="nucleotide sequence ID" value="NZ_WHNW01000012.1"/>
</dbReference>
<dbReference type="Proteomes" id="UP000471298">
    <property type="component" value="Unassembled WGS sequence"/>
</dbReference>
<evidence type="ECO:0000256" key="1">
    <source>
        <dbReference type="SAM" id="MobiDB-lite"/>
    </source>
</evidence>
<feature type="region of interest" description="Disordered" evidence="1">
    <location>
        <begin position="1"/>
        <end position="23"/>
    </location>
</feature>
<organism evidence="3 4">
    <name type="scientific">Ostreibacterium oceani</name>
    <dbReference type="NCBI Taxonomy" id="2654998"/>
    <lineage>
        <taxon>Bacteria</taxon>
        <taxon>Pseudomonadati</taxon>
        <taxon>Pseudomonadota</taxon>
        <taxon>Gammaproteobacteria</taxon>
        <taxon>Cardiobacteriales</taxon>
        <taxon>Ostreibacteriaceae</taxon>
        <taxon>Ostreibacterium</taxon>
    </lineage>
</organism>
<dbReference type="GO" id="GO:0035438">
    <property type="term" value="F:cyclic-di-GMP binding"/>
    <property type="evidence" value="ECO:0007669"/>
    <property type="project" value="InterPro"/>
</dbReference>
<dbReference type="AlphaFoldDB" id="A0A6N7EVM5"/>
<evidence type="ECO:0000313" key="3">
    <source>
        <dbReference type="EMBL" id="MPV86814.1"/>
    </source>
</evidence>
<accession>A0A6N7EVM5</accession>
<reference evidence="3 4" key="1">
    <citation type="submission" date="2019-10" db="EMBL/GenBank/DDBJ databases">
        <title>Cardiobacteriales fam. a chemoheterotrophic member of the order Cardiobacteriales, and proposal of Cardiobacteriales fam. nov.</title>
        <authorList>
            <person name="Wang C."/>
        </authorList>
    </citation>
    <scope>NUCLEOTIDE SEQUENCE [LARGE SCALE GENOMIC DNA]</scope>
    <source>
        <strain evidence="3 4">ML27</strain>
    </source>
</reference>
<evidence type="ECO:0000259" key="2">
    <source>
        <dbReference type="Pfam" id="PF07238"/>
    </source>
</evidence>
<feature type="compositionally biased region" description="Polar residues" evidence="1">
    <location>
        <begin position="1"/>
        <end position="15"/>
    </location>
</feature>
<name>A0A6N7EVM5_9GAMM</name>
<keyword evidence="4" id="KW-1185">Reference proteome</keyword>
<sequence length="139" mass="15057">MTDNKSTTTDSSQTAGAEKSKGAGNDALAKRGVLKLNFKDDKTLYACYMPFVKGCGIFVPTEDDYQLGDEVFLLATLPADSGKFAVSAKVMWLNPKQKLGKRVPGIGVQILGRDAEKMRDKIEEILGKKVKSPLPTATM</sequence>
<gene>
    <name evidence="3" type="ORF">GCU85_08755</name>
</gene>
<feature type="domain" description="PilZ" evidence="2">
    <location>
        <begin position="37"/>
        <end position="126"/>
    </location>
</feature>
<dbReference type="Gene3D" id="2.40.10.220">
    <property type="entry name" value="predicted glycosyltransferase like domains"/>
    <property type="match status" value="1"/>
</dbReference>
<proteinExistence type="predicted"/>
<dbReference type="EMBL" id="WHNW01000012">
    <property type="protein sequence ID" value="MPV86814.1"/>
    <property type="molecule type" value="Genomic_DNA"/>
</dbReference>
<dbReference type="Pfam" id="PF07238">
    <property type="entry name" value="PilZ"/>
    <property type="match status" value="1"/>
</dbReference>
<protein>
    <submittedName>
        <fullName evidence="3">Pilus assembly protein PilZ</fullName>
    </submittedName>
</protein>
<dbReference type="InterPro" id="IPR009875">
    <property type="entry name" value="PilZ_domain"/>
</dbReference>
<dbReference type="InParanoid" id="A0A6N7EVM5"/>
<comment type="caution">
    <text evidence="3">The sequence shown here is derived from an EMBL/GenBank/DDBJ whole genome shotgun (WGS) entry which is preliminary data.</text>
</comment>